<keyword evidence="1" id="KW-1133">Transmembrane helix</keyword>
<evidence type="ECO:0000313" key="3">
    <source>
        <dbReference type="Proteomes" id="UP000198718"/>
    </source>
</evidence>
<dbReference type="RefSeq" id="WP_090554737.1">
    <property type="nucleotide sequence ID" value="NZ_FNFP01000010.1"/>
</dbReference>
<dbReference type="AlphaFoldDB" id="A0A1G9I5W6"/>
<dbReference type="PROSITE" id="PS51257">
    <property type="entry name" value="PROKAR_LIPOPROTEIN"/>
    <property type="match status" value="1"/>
</dbReference>
<proteinExistence type="predicted"/>
<dbReference type="OrthoDB" id="9990711at2"/>
<feature type="transmembrane region" description="Helical" evidence="1">
    <location>
        <begin position="21"/>
        <end position="41"/>
    </location>
</feature>
<dbReference type="STRING" id="393762.SAMN05660472_02808"/>
<keyword evidence="3" id="KW-1185">Reference proteome</keyword>
<keyword evidence="1" id="KW-0812">Transmembrane</keyword>
<accession>A0A1G9I5W6</accession>
<organism evidence="2 3">
    <name type="scientific">Natronincola ferrireducens</name>
    <dbReference type="NCBI Taxonomy" id="393762"/>
    <lineage>
        <taxon>Bacteria</taxon>
        <taxon>Bacillati</taxon>
        <taxon>Bacillota</taxon>
        <taxon>Clostridia</taxon>
        <taxon>Peptostreptococcales</taxon>
        <taxon>Natronincolaceae</taxon>
        <taxon>Natronincola</taxon>
    </lineage>
</organism>
<keyword evidence="1" id="KW-0472">Membrane</keyword>
<dbReference type="EMBL" id="FNFP01000010">
    <property type="protein sequence ID" value="SDL20650.1"/>
    <property type="molecule type" value="Genomic_DNA"/>
</dbReference>
<evidence type="ECO:0000256" key="1">
    <source>
        <dbReference type="SAM" id="Phobius"/>
    </source>
</evidence>
<evidence type="ECO:0000313" key="2">
    <source>
        <dbReference type="EMBL" id="SDL20650.1"/>
    </source>
</evidence>
<reference evidence="2 3" key="1">
    <citation type="submission" date="2016-10" db="EMBL/GenBank/DDBJ databases">
        <authorList>
            <person name="de Groot N.N."/>
        </authorList>
    </citation>
    <scope>NUCLEOTIDE SEQUENCE [LARGE SCALE GENOMIC DNA]</scope>
    <source>
        <strain evidence="2 3">DSM 18346</strain>
    </source>
</reference>
<protein>
    <submittedName>
        <fullName evidence="2">Uncharacterized protein</fullName>
    </submittedName>
</protein>
<sequence>MENKEKINNVTPRQIEDRKNIKIGCLTIVILACVIVSFYYIPDIVSFFNNSMEDEIKTIVGKKNVQSVNLTGVLNQEPDFLTVQIIVRPIIDKKHAIRKFAEYVVEIAEKAEKYPNINEIRIIGYVETIDKKGNKGISRYIMFTSTKEERQNVNWKKFKDLVVVDYKNIDLIGKFE</sequence>
<gene>
    <name evidence="2" type="ORF">SAMN05660472_02808</name>
</gene>
<name>A0A1G9I5W6_9FIRM</name>
<dbReference type="Proteomes" id="UP000198718">
    <property type="component" value="Unassembled WGS sequence"/>
</dbReference>